<evidence type="ECO:0000313" key="16">
    <source>
        <dbReference type="EMBL" id="KAJ8608909.1"/>
    </source>
</evidence>
<evidence type="ECO:0000256" key="10">
    <source>
        <dbReference type="ARBA" id="ARBA00022840"/>
    </source>
</evidence>
<dbReference type="Gene3D" id="3.40.50.11030">
    <property type="entry name" value="Threonylcarbamoyl-AMP synthase, C-terminal domain"/>
    <property type="match status" value="1"/>
</dbReference>
<dbReference type="EC" id="2.7.7.87" evidence="3 13"/>
<dbReference type="InterPro" id="IPR038385">
    <property type="entry name" value="Sua5/YwlC_C"/>
</dbReference>
<evidence type="ECO:0000256" key="12">
    <source>
        <dbReference type="ARBA" id="ARBA00048366"/>
    </source>
</evidence>
<feature type="binding site" evidence="14">
    <location>
        <position position="36"/>
    </location>
    <ligand>
        <name>L-threonine</name>
        <dbReference type="ChEBI" id="CHEBI:57926"/>
    </ligand>
</feature>
<keyword evidence="9 13" id="KW-0547">Nucleotide-binding</keyword>
<dbReference type="SUPFAM" id="SSF55821">
    <property type="entry name" value="YrdC/RibB"/>
    <property type="match status" value="1"/>
</dbReference>
<evidence type="ECO:0000256" key="3">
    <source>
        <dbReference type="ARBA" id="ARBA00012584"/>
    </source>
</evidence>
<evidence type="ECO:0000259" key="15">
    <source>
        <dbReference type="PROSITE" id="PS51163"/>
    </source>
</evidence>
<feature type="binding site" evidence="14">
    <location>
        <position position="127"/>
    </location>
    <ligand>
        <name>L-threonine</name>
        <dbReference type="ChEBI" id="CHEBI:57926"/>
    </ligand>
</feature>
<reference evidence="16" key="1">
    <citation type="submission" date="2023-01" db="EMBL/GenBank/DDBJ databases">
        <title>Metagenome sequencing of chrysophaentin producing Chrysophaeum taylorii.</title>
        <authorList>
            <person name="Davison J."/>
            <person name="Bewley C."/>
        </authorList>
    </citation>
    <scope>NUCLEOTIDE SEQUENCE</scope>
    <source>
        <strain evidence="16">NIES-1699</strain>
    </source>
</reference>
<keyword evidence="17" id="KW-1185">Reference proteome</keyword>
<dbReference type="Pfam" id="PF01300">
    <property type="entry name" value="Sua5_yciO_yrdC"/>
    <property type="match status" value="1"/>
</dbReference>
<dbReference type="GO" id="GO:0061710">
    <property type="term" value="F:L-threonylcarbamoyladenylate synthase"/>
    <property type="evidence" value="ECO:0007669"/>
    <property type="project" value="UniProtKB-EC"/>
</dbReference>
<evidence type="ECO:0000256" key="6">
    <source>
        <dbReference type="ARBA" id="ARBA00022679"/>
    </source>
</evidence>
<evidence type="ECO:0000256" key="1">
    <source>
        <dbReference type="ARBA" id="ARBA00004496"/>
    </source>
</evidence>
<evidence type="ECO:0000256" key="14">
    <source>
        <dbReference type="PIRSR" id="PIRSR004930-1"/>
    </source>
</evidence>
<name>A0AAD7UJ80_9STRA</name>
<feature type="binding site" evidence="14">
    <location>
        <position position="68"/>
    </location>
    <ligand>
        <name>L-threonine</name>
        <dbReference type="ChEBI" id="CHEBI:57926"/>
    </ligand>
</feature>
<keyword evidence="7 13" id="KW-0819">tRNA processing</keyword>
<dbReference type="PANTHER" id="PTHR17490:SF16">
    <property type="entry name" value="THREONYLCARBAMOYL-AMP SYNTHASE"/>
    <property type="match status" value="1"/>
</dbReference>
<comment type="caution">
    <text evidence="16">The sequence shown here is derived from an EMBL/GenBank/DDBJ whole genome shotgun (WGS) entry which is preliminary data.</text>
</comment>
<evidence type="ECO:0000313" key="17">
    <source>
        <dbReference type="Proteomes" id="UP001230188"/>
    </source>
</evidence>
<accession>A0AAD7UJ80</accession>
<comment type="similarity">
    <text evidence="2 13">Belongs to the SUA5 family.</text>
</comment>
<feature type="binding site" evidence="14">
    <location>
        <position position="123"/>
    </location>
    <ligand>
        <name>ATP</name>
        <dbReference type="ChEBI" id="CHEBI:30616"/>
    </ligand>
</feature>
<organism evidence="16 17">
    <name type="scientific">Chrysophaeum taylorii</name>
    <dbReference type="NCBI Taxonomy" id="2483200"/>
    <lineage>
        <taxon>Eukaryota</taxon>
        <taxon>Sar</taxon>
        <taxon>Stramenopiles</taxon>
        <taxon>Ochrophyta</taxon>
        <taxon>Pelagophyceae</taxon>
        <taxon>Pelagomonadales</taxon>
        <taxon>Pelagomonadaceae</taxon>
        <taxon>Chrysophaeum</taxon>
    </lineage>
</organism>
<feature type="binding site" evidence="14">
    <location>
        <position position="157"/>
    </location>
    <ligand>
        <name>ATP</name>
        <dbReference type="ChEBI" id="CHEBI:30616"/>
    </ligand>
</feature>
<proteinExistence type="inferred from homology"/>
<evidence type="ECO:0000256" key="13">
    <source>
        <dbReference type="PIRNR" id="PIRNR004930"/>
    </source>
</evidence>
<dbReference type="GO" id="GO:0003725">
    <property type="term" value="F:double-stranded RNA binding"/>
    <property type="evidence" value="ECO:0007669"/>
    <property type="project" value="UniProtKB-UniRule"/>
</dbReference>
<evidence type="ECO:0000256" key="7">
    <source>
        <dbReference type="ARBA" id="ARBA00022694"/>
    </source>
</evidence>
<dbReference type="InterPro" id="IPR050156">
    <property type="entry name" value="TC-AMP_synthase_SUA5"/>
</dbReference>
<dbReference type="PANTHER" id="PTHR17490">
    <property type="entry name" value="SUA5"/>
    <property type="match status" value="1"/>
</dbReference>
<evidence type="ECO:0000256" key="2">
    <source>
        <dbReference type="ARBA" id="ARBA00007663"/>
    </source>
</evidence>
<dbReference type="AlphaFoldDB" id="A0AAD7UJ80"/>
<dbReference type="Gene3D" id="3.90.870.10">
    <property type="entry name" value="DHBP synthase"/>
    <property type="match status" value="1"/>
</dbReference>
<dbReference type="GO" id="GO:0008033">
    <property type="term" value="P:tRNA processing"/>
    <property type="evidence" value="ECO:0007669"/>
    <property type="project" value="UniProtKB-KW"/>
</dbReference>
<keyword evidence="10 13" id="KW-0067">ATP-binding</keyword>
<dbReference type="FunFam" id="3.90.870.10:FF:000009">
    <property type="entry name" value="Threonylcarbamoyl-AMP synthase, putative"/>
    <property type="match status" value="1"/>
</dbReference>
<feature type="binding site" evidence="14">
    <location>
        <position position="189"/>
    </location>
    <ligand>
        <name>L-threonine</name>
        <dbReference type="ChEBI" id="CHEBI:57926"/>
    </ligand>
</feature>
<feature type="binding site" evidence="14">
    <location>
        <position position="149"/>
    </location>
    <ligand>
        <name>ATP</name>
        <dbReference type="ChEBI" id="CHEBI:30616"/>
    </ligand>
</feature>
<dbReference type="InterPro" id="IPR006070">
    <property type="entry name" value="Sua5-like_dom"/>
</dbReference>
<protein>
    <recommendedName>
        <fullName evidence="4 13">Threonylcarbamoyl-AMP synthase</fullName>
        <shortName evidence="13">TC-AMP synthase</shortName>
        <ecNumber evidence="3 13">2.7.7.87</ecNumber>
    </recommendedName>
    <alternativeName>
        <fullName evidence="11 13">L-threonylcarbamoyladenylate synthase</fullName>
    </alternativeName>
</protein>
<dbReference type="GO" id="GO:0005737">
    <property type="term" value="C:cytoplasm"/>
    <property type="evidence" value="ECO:0007669"/>
    <property type="project" value="UniProtKB-SubCell"/>
</dbReference>
<feature type="binding site" evidence="14">
    <location>
        <position position="147"/>
    </location>
    <ligand>
        <name>L-threonine</name>
        <dbReference type="ChEBI" id="CHEBI:57926"/>
    </ligand>
</feature>
<feature type="domain" description="YrdC-like" evidence="15">
    <location>
        <begin position="14"/>
        <end position="207"/>
    </location>
</feature>
<evidence type="ECO:0000256" key="5">
    <source>
        <dbReference type="ARBA" id="ARBA00022490"/>
    </source>
</evidence>
<dbReference type="PROSITE" id="PS51163">
    <property type="entry name" value="YRDC"/>
    <property type="match status" value="1"/>
</dbReference>
<evidence type="ECO:0000256" key="9">
    <source>
        <dbReference type="ARBA" id="ARBA00022741"/>
    </source>
</evidence>
<dbReference type="GO" id="GO:0000049">
    <property type="term" value="F:tRNA binding"/>
    <property type="evidence" value="ECO:0007669"/>
    <property type="project" value="TreeGrafter"/>
</dbReference>
<keyword evidence="8 13" id="KW-0548">Nucleotidyltransferase</keyword>
<comment type="catalytic activity">
    <reaction evidence="12 13">
        <text>L-threonine + hydrogencarbonate + ATP = L-threonylcarbamoyladenylate + diphosphate + H2O</text>
        <dbReference type="Rhea" id="RHEA:36407"/>
        <dbReference type="ChEBI" id="CHEBI:15377"/>
        <dbReference type="ChEBI" id="CHEBI:17544"/>
        <dbReference type="ChEBI" id="CHEBI:30616"/>
        <dbReference type="ChEBI" id="CHEBI:33019"/>
        <dbReference type="ChEBI" id="CHEBI:57926"/>
        <dbReference type="ChEBI" id="CHEBI:73682"/>
        <dbReference type="EC" id="2.7.7.87"/>
    </reaction>
</comment>
<feature type="binding site" evidence="14">
    <location>
        <position position="257"/>
    </location>
    <ligand>
        <name>ATP</name>
        <dbReference type="ChEBI" id="CHEBI:30616"/>
    </ligand>
</feature>
<comment type="function">
    <text evidence="13">Required for the formation of a threonylcarbamoyl group on adenosine at position 37 (t(6)A37) in tRNAs that read codons beginning with adenine.</text>
</comment>
<gene>
    <name evidence="16" type="ORF">CTAYLR_005265</name>
</gene>
<evidence type="ECO:0000256" key="4">
    <source>
        <dbReference type="ARBA" id="ARBA00015492"/>
    </source>
</evidence>
<keyword evidence="5 13" id="KW-0963">Cytoplasm</keyword>
<keyword evidence="6 13" id="KW-0808">Transferase</keyword>
<dbReference type="EMBL" id="JAQMWT010000157">
    <property type="protein sequence ID" value="KAJ8608909.1"/>
    <property type="molecule type" value="Genomic_DNA"/>
</dbReference>
<dbReference type="PIRSF" id="PIRSF004930">
    <property type="entry name" value="Tln_factor_SUA5"/>
    <property type="match status" value="1"/>
</dbReference>
<feature type="binding site" evidence="14">
    <location>
        <position position="59"/>
    </location>
    <ligand>
        <name>ATP</name>
        <dbReference type="ChEBI" id="CHEBI:30616"/>
    </ligand>
</feature>
<comment type="subcellular location">
    <subcellularLocation>
        <location evidence="1 13">Cytoplasm</location>
    </subcellularLocation>
</comment>
<feature type="binding site" evidence="14">
    <location>
        <position position="203"/>
    </location>
    <ligand>
        <name>ATP</name>
        <dbReference type="ChEBI" id="CHEBI:30616"/>
    </ligand>
</feature>
<evidence type="ECO:0000256" key="11">
    <source>
        <dbReference type="ARBA" id="ARBA00029774"/>
    </source>
</evidence>
<dbReference type="NCBIfam" id="TIGR00057">
    <property type="entry name" value="L-threonylcarbamoyladenylate synthase"/>
    <property type="match status" value="1"/>
</dbReference>
<sequence length="380" mass="39717">MKSPQRARLLAPTPAGIEEAARVLVSGGLCAFPTETVYGLGADALNESAVLQIFRTKRRPLSDPLIVHVASADAALELVDLPENSEGRRVFSELTSRFWPGPLTLVAPAKAHLPKCLSAGTATVGVRCPAHPLALALLREADVPVAAPSANLFGHVSPTSSAHVLDDLGDQPIAVLDGDLAACEHGIESTVCKIEGGRLLVYRRGAVTREDLEGIPGVTSVVVIDKFSSSSSSSSSSQSAATPVVGEVAPGQLLTHYAPRLPAFLTTLSGDPPQDDDDDDDLAATVVIDFGRRLAPLERRALAYRDLSEDADAKVAANTLFDALRWAEAVPDAARVLIADLSEDRADAGLVAGVADRVYRAASGKKLVLKPPPPPPPPAS</sequence>
<dbReference type="GO" id="GO:0005524">
    <property type="term" value="F:ATP binding"/>
    <property type="evidence" value="ECO:0007669"/>
    <property type="project" value="UniProtKB-UniRule"/>
</dbReference>
<evidence type="ECO:0000256" key="8">
    <source>
        <dbReference type="ARBA" id="ARBA00022695"/>
    </source>
</evidence>
<dbReference type="InterPro" id="IPR010923">
    <property type="entry name" value="T(6)A37_SUA5"/>
</dbReference>
<dbReference type="GO" id="GO:0006450">
    <property type="term" value="P:regulation of translational fidelity"/>
    <property type="evidence" value="ECO:0007669"/>
    <property type="project" value="TreeGrafter"/>
</dbReference>
<dbReference type="InterPro" id="IPR005145">
    <property type="entry name" value="Sua5_C"/>
</dbReference>
<dbReference type="InterPro" id="IPR017945">
    <property type="entry name" value="DHBP_synth_RibB-like_a/b_dom"/>
</dbReference>
<dbReference type="Proteomes" id="UP001230188">
    <property type="component" value="Unassembled WGS sequence"/>
</dbReference>
<dbReference type="Pfam" id="PF03481">
    <property type="entry name" value="Sua5_C"/>
    <property type="match status" value="1"/>
</dbReference>